<dbReference type="GO" id="GO:0046677">
    <property type="term" value="P:response to antibiotic"/>
    <property type="evidence" value="ECO:0007669"/>
    <property type="project" value="InterPro"/>
</dbReference>
<dbReference type="Gene3D" id="3.40.1660.10">
    <property type="entry name" value="EreA-like (biosynthetic domain)"/>
    <property type="match status" value="2"/>
</dbReference>
<dbReference type="SUPFAM" id="SSF159501">
    <property type="entry name" value="EreA/ChaN-like"/>
    <property type="match status" value="1"/>
</dbReference>
<dbReference type="Pfam" id="PF05139">
    <property type="entry name" value="Erythro_esteras"/>
    <property type="match status" value="2"/>
</dbReference>
<reference evidence="1 2" key="1">
    <citation type="submission" date="2020-08" db="EMBL/GenBank/DDBJ databases">
        <title>Genomic Encyclopedia of Type Strains, Phase IV (KMG-V): Genome sequencing to study the core and pangenomes of soil and plant-associated prokaryotes.</title>
        <authorList>
            <person name="Whitman W."/>
        </authorList>
    </citation>
    <scope>NUCLEOTIDE SEQUENCE [LARGE SCALE GENOMIC DNA]</scope>
    <source>
        <strain evidence="1 2">M2T3</strain>
    </source>
</reference>
<evidence type="ECO:0000313" key="1">
    <source>
        <dbReference type="EMBL" id="MBB6501119.1"/>
    </source>
</evidence>
<dbReference type="Gene3D" id="3.30.1870.10">
    <property type="entry name" value="EreA-like, domain 2"/>
    <property type="match status" value="1"/>
</dbReference>
<dbReference type="PANTHER" id="PTHR31299">
    <property type="entry name" value="ESTERASE, PUTATIVE (AFU_ORTHOLOGUE AFUA_1G05850)-RELATED"/>
    <property type="match status" value="1"/>
</dbReference>
<evidence type="ECO:0000313" key="2">
    <source>
        <dbReference type="Proteomes" id="UP000521017"/>
    </source>
</evidence>
<dbReference type="CDD" id="cd14728">
    <property type="entry name" value="Ere-like"/>
    <property type="match status" value="1"/>
</dbReference>
<accession>A0A7X0J4Q7</accession>
<gene>
    <name evidence="1" type="ORF">HDF25_003282</name>
</gene>
<name>A0A7X0J4Q7_9SPHI</name>
<dbReference type="AlphaFoldDB" id="A0A7X0J4Q7"/>
<sequence>MKKNYILILILILSSVGRSYSQDKNINWINKNVHPLSSDSAMNELSFLSDELKGNSIIGLGEASHGTKEFFDQKSRIIKYLVTQLNYKSLGFEMHTSTVDSINQYVLNGKGNLKEFVSKMGLYNTKEFFQLFQFIRAYNAKQPAVQKVNVFGFDKPDYAGIPLERDKLMADEVIQAQQKSGNKTIIWSHNVHLAKDTTMANYQGMGYYLKQKFAKNYYGLGFDTYKGSVSVLGEDGFIKHDFVAKEGSFTALFAKAKYPVFFIPFNVKSSPFSGSKNTITNIYSSWKEQTDKSLPIRPGLDFDGLIFIRETTASVKLDLQ</sequence>
<proteinExistence type="predicted"/>
<dbReference type="InterPro" id="IPR007815">
    <property type="entry name" value="Emycin_Estase"/>
</dbReference>
<dbReference type="Proteomes" id="UP000521017">
    <property type="component" value="Unassembled WGS sequence"/>
</dbReference>
<dbReference type="EMBL" id="JACHCC010000008">
    <property type="protein sequence ID" value="MBB6501119.1"/>
    <property type="molecule type" value="Genomic_DNA"/>
</dbReference>
<dbReference type="PANTHER" id="PTHR31299:SF0">
    <property type="entry name" value="ESTERASE, PUTATIVE (AFU_ORTHOLOGUE AFUA_1G05850)-RELATED"/>
    <property type="match status" value="1"/>
</dbReference>
<comment type="caution">
    <text evidence="1">The sequence shown here is derived from an EMBL/GenBank/DDBJ whole genome shotgun (WGS) entry which is preliminary data.</text>
</comment>
<organism evidence="1 2">
    <name type="scientific">Pedobacter cryoconitis</name>
    <dbReference type="NCBI Taxonomy" id="188932"/>
    <lineage>
        <taxon>Bacteria</taxon>
        <taxon>Pseudomonadati</taxon>
        <taxon>Bacteroidota</taxon>
        <taxon>Sphingobacteriia</taxon>
        <taxon>Sphingobacteriales</taxon>
        <taxon>Sphingobacteriaceae</taxon>
        <taxon>Pedobacter</taxon>
    </lineage>
</organism>
<dbReference type="RefSeq" id="WP_184626537.1">
    <property type="nucleotide sequence ID" value="NZ_JACHCC010000008.1"/>
</dbReference>
<protein>
    <submittedName>
        <fullName evidence="1">Erythromycin esterase-like protein</fullName>
    </submittedName>
</protein>
<dbReference type="InterPro" id="IPR052036">
    <property type="entry name" value="Hydrolase/PRTase-associated"/>
</dbReference>